<keyword evidence="3" id="KW-1185">Reference proteome</keyword>
<reference evidence="1 4" key="2">
    <citation type="submission" date="2020-01" db="EMBL/GenBank/DDBJ databases">
        <title>Glutamicibacter soli M275.</title>
        <authorList>
            <person name="Meng X."/>
        </authorList>
    </citation>
    <scope>NUCLEOTIDE SEQUENCE [LARGE SCALE GENOMIC DNA]</scope>
    <source>
        <strain evidence="1 4">M275</strain>
    </source>
</reference>
<evidence type="ECO:0000313" key="1">
    <source>
        <dbReference type="EMBL" id="NAZ14935.1"/>
    </source>
</evidence>
<protein>
    <submittedName>
        <fullName evidence="2">Uncharacterized protein</fullName>
    </submittedName>
</protein>
<evidence type="ECO:0000313" key="2">
    <source>
        <dbReference type="EMBL" id="RBM01701.1"/>
    </source>
</evidence>
<gene>
    <name evidence="2" type="ORF">C1H84_07625</name>
    <name evidence="1" type="ORF">GT020_02495</name>
</gene>
<dbReference type="Proteomes" id="UP000477543">
    <property type="component" value="Unassembled WGS sequence"/>
</dbReference>
<proteinExistence type="predicted"/>
<accession>A0A365YG67</accession>
<dbReference type="EMBL" id="WYDN01000002">
    <property type="protein sequence ID" value="NAZ14935.1"/>
    <property type="molecule type" value="Genomic_DNA"/>
</dbReference>
<dbReference type="Proteomes" id="UP000252167">
    <property type="component" value="Unassembled WGS sequence"/>
</dbReference>
<organism evidence="2 3">
    <name type="scientific">Glutamicibacter soli</name>
    <dbReference type="NCBI Taxonomy" id="453836"/>
    <lineage>
        <taxon>Bacteria</taxon>
        <taxon>Bacillati</taxon>
        <taxon>Actinomycetota</taxon>
        <taxon>Actinomycetes</taxon>
        <taxon>Micrococcales</taxon>
        <taxon>Micrococcaceae</taxon>
        <taxon>Glutamicibacter</taxon>
    </lineage>
</organism>
<sequence length="181" mass="20563">MEDTPKAVHSEAYILVPHTVEDLDDFVENPDKYLVDMYEAPERAADIWRNRLKRNPYGGEGLLQVAYYGIDLISASLWDNVASLWMDLVEVIDSFLQTGEGEGLFPGSPVPIHLRSKGRSTLFTVDEQTNVVDPKDFIPGMLDEAQRYFEWIQENIGTDESGDLGAINEVRDLFVEWSARH</sequence>
<evidence type="ECO:0000313" key="4">
    <source>
        <dbReference type="Proteomes" id="UP000477543"/>
    </source>
</evidence>
<dbReference type="AlphaFoldDB" id="A0A365YG67"/>
<name>A0A365YG67_9MICC</name>
<evidence type="ECO:0000313" key="3">
    <source>
        <dbReference type="Proteomes" id="UP000252167"/>
    </source>
</evidence>
<reference evidence="2 3" key="1">
    <citation type="submission" date="2018-01" db="EMBL/GenBank/DDBJ databases">
        <title>Glutamicibacter soli strain NHPC-3 Whole genome sequence and assembly.</title>
        <authorList>
            <person name="Choudhury P."/>
            <person name="Gupta D."/>
            <person name="Sengupta K."/>
            <person name="Jawed A."/>
            <person name="Sultana N."/>
            <person name="Saha P."/>
        </authorList>
    </citation>
    <scope>NUCLEOTIDE SEQUENCE [LARGE SCALE GENOMIC DNA]</scope>
    <source>
        <strain evidence="2 3">NHPC-3</strain>
    </source>
</reference>
<dbReference type="RefSeq" id="WP_113607023.1">
    <property type="nucleotide sequence ID" value="NZ_CM125969.1"/>
</dbReference>
<dbReference type="EMBL" id="POAF01000003">
    <property type="protein sequence ID" value="RBM01701.1"/>
    <property type="molecule type" value="Genomic_DNA"/>
</dbReference>
<comment type="caution">
    <text evidence="2">The sequence shown here is derived from an EMBL/GenBank/DDBJ whole genome shotgun (WGS) entry which is preliminary data.</text>
</comment>